<sequence>MSPLFDLSRPNRKIHAGVILLNSTTEILDIAPFHIMGGLSDRAEDLPDSAWPRGMKDQAMDIECHWVNETGKPAQLTSNMSVNTTDTFSTCPPLDIVLMGANKMDYIPTSAELEFARKSYESCQAFIAACGAFRTLLLAGLLDGKTATAPSILLRTLREEHPQVTWLEKRWHQDGKIWTTGTLVNGLDAMRAFVHHTWGGQGGLAEHLLTTGN</sequence>
<dbReference type="EMBL" id="ML993588">
    <property type="protein sequence ID" value="KAF2169405.1"/>
    <property type="molecule type" value="Genomic_DNA"/>
</dbReference>
<feature type="domain" description="DJ-1/PfpI" evidence="1">
    <location>
        <begin position="60"/>
        <end position="184"/>
    </location>
</feature>
<name>A0A6A6CQN8_ZASCE</name>
<evidence type="ECO:0000259" key="1">
    <source>
        <dbReference type="Pfam" id="PF01965"/>
    </source>
</evidence>
<dbReference type="AlphaFoldDB" id="A0A6A6CQN8"/>
<reference evidence="2" key="1">
    <citation type="journal article" date="2020" name="Stud. Mycol.">
        <title>101 Dothideomycetes genomes: a test case for predicting lifestyles and emergence of pathogens.</title>
        <authorList>
            <person name="Haridas S."/>
            <person name="Albert R."/>
            <person name="Binder M."/>
            <person name="Bloem J."/>
            <person name="Labutti K."/>
            <person name="Salamov A."/>
            <person name="Andreopoulos B."/>
            <person name="Baker S."/>
            <person name="Barry K."/>
            <person name="Bills G."/>
            <person name="Bluhm B."/>
            <person name="Cannon C."/>
            <person name="Castanera R."/>
            <person name="Culley D."/>
            <person name="Daum C."/>
            <person name="Ezra D."/>
            <person name="Gonzalez J."/>
            <person name="Henrissat B."/>
            <person name="Kuo A."/>
            <person name="Liang C."/>
            <person name="Lipzen A."/>
            <person name="Lutzoni F."/>
            <person name="Magnuson J."/>
            <person name="Mondo S."/>
            <person name="Nolan M."/>
            <person name="Ohm R."/>
            <person name="Pangilinan J."/>
            <person name="Park H.-J."/>
            <person name="Ramirez L."/>
            <person name="Alfaro M."/>
            <person name="Sun H."/>
            <person name="Tritt A."/>
            <person name="Yoshinaga Y."/>
            <person name="Zwiers L.-H."/>
            <person name="Turgeon B."/>
            <person name="Goodwin S."/>
            <person name="Spatafora J."/>
            <person name="Crous P."/>
            <person name="Grigoriev I."/>
        </authorList>
    </citation>
    <scope>NUCLEOTIDE SEQUENCE</scope>
    <source>
        <strain evidence="2">ATCC 36951</strain>
    </source>
</reference>
<dbReference type="GeneID" id="54558747"/>
<dbReference type="InterPro" id="IPR052158">
    <property type="entry name" value="INH-QAR"/>
</dbReference>
<evidence type="ECO:0000313" key="2">
    <source>
        <dbReference type="EMBL" id="KAF2169405.1"/>
    </source>
</evidence>
<dbReference type="SUPFAM" id="SSF52317">
    <property type="entry name" value="Class I glutamine amidotransferase-like"/>
    <property type="match status" value="1"/>
</dbReference>
<accession>A0A6A6CQN8</accession>
<proteinExistence type="predicted"/>
<evidence type="ECO:0000313" key="3">
    <source>
        <dbReference type="Proteomes" id="UP000799537"/>
    </source>
</evidence>
<dbReference type="OrthoDB" id="543156at2759"/>
<dbReference type="Pfam" id="PF01965">
    <property type="entry name" value="DJ-1_PfpI"/>
    <property type="match status" value="1"/>
</dbReference>
<dbReference type="RefSeq" id="XP_033670294.1">
    <property type="nucleotide sequence ID" value="XM_033805475.1"/>
</dbReference>
<dbReference type="PANTHER" id="PTHR43130">
    <property type="entry name" value="ARAC-FAMILY TRANSCRIPTIONAL REGULATOR"/>
    <property type="match status" value="1"/>
</dbReference>
<dbReference type="InterPro" id="IPR002818">
    <property type="entry name" value="DJ-1/PfpI"/>
</dbReference>
<dbReference type="Proteomes" id="UP000799537">
    <property type="component" value="Unassembled WGS sequence"/>
</dbReference>
<keyword evidence="3" id="KW-1185">Reference proteome</keyword>
<dbReference type="PANTHER" id="PTHR43130:SF7">
    <property type="entry name" value="DJ-1_PFPI DOMAIN-CONTAINING PROTEIN"/>
    <property type="match status" value="1"/>
</dbReference>
<protein>
    <recommendedName>
        <fullName evidence="1">DJ-1/PfpI domain-containing protein</fullName>
    </recommendedName>
</protein>
<dbReference type="Gene3D" id="3.40.50.880">
    <property type="match status" value="1"/>
</dbReference>
<organism evidence="2 3">
    <name type="scientific">Zasmidium cellare ATCC 36951</name>
    <dbReference type="NCBI Taxonomy" id="1080233"/>
    <lineage>
        <taxon>Eukaryota</taxon>
        <taxon>Fungi</taxon>
        <taxon>Dikarya</taxon>
        <taxon>Ascomycota</taxon>
        <taxon>Pezizomycotina</taxon>
        <taxon>Dothideomycetes</taxon>
        <taxon>Dothideomycetidae</taxon>
        <taxon>Mycosphaerellales</taxon>
        <taxon>Mycosphaerellaceae</taxon>
        <taxon>Zasmidium</taxon>
    </lineage>
</organism>
<gene>
    <name evidence="2" type="ORF">M409DRAFT_20624</name>
</gene>
<dbReference type="InterPro" id="IPR029062">
    <property type="entry name" value="Class_I_gatase-like"/>
</dbReference>